<organism evidence="8 9">
    <name type="scientific">Acanthoscelides obtectus</name>
    <name type="common">Bean weevil</name>
    <name type="synonym">Bruchus obtectus</name>
    <dbReference type="NCBI Taxonomy" id="200917"/>
    <lineage>
        <taxon>Eukaryota</taxon>
        <taxon>Metazoa</taxon>
        <taxon>Ecdysozoa</taxon>
        <taxon>Arthropoda</taxon>
        <taxon>Hexapoda</taxon>
        <taxon>Insecta</taxon>
        <taxon>Pterygota</taxon>
        <taxon>Neoptera</taxon>
        <taxon>Endopterygota</taxon>
        <taxon>Coleoptera</taxon>
        <taxon>Polyphaga</taxon>
        <taxon>Cucujiformia</taxon>
        <taxon>Chrysomeloidea</taxon>
        <taxon>Chrysomelidae</taxon>
        <taxon>Bruchinae</taxon>
        <taxon>Bruchini</taxon>
        <taxon>Acanthoscelides</taxon>
    </lineage>
</organism>
<evidence type="ECO:0000256" key="4">
    <source>
        <dbReference type="ARBA" id="ARBA00022833"/>
    </source>
</evidence>
<evidence type="ECO:0000256" key="6">
    <source>
        <dbReference type="SAM" id="MobiDB-lite"/>
    </source>
</evidence>
<dbReference type="OrthoDB" id="8117402at2759"/>
<dbReference type="InterPro" id="IPR013087">
    <property type="entry name" value="Znf_C2H2_type"/>
</dbReference>
<feature type="region of interest" description="Disordered" evidence="6">
    <location>
        <begin position="157"/>
        <end position="187"/>
    </location>
</feature>
<dbReference type="GO" id="GO:0043565">
    <property type="term" value="F:sequence-specific DNA binding"/>
    <property type="evidence" value="ECO:0007669"/>
    <property type="project" value="TreeGrafter"/>
</dbReference>
<feature type="domain" description="C2H2-type" evidence="7">
    <location>
        <begin position="973"/>
        <end position="1001"/>
    </location>
</feature>
<name>A0A9P0PQ94_ACAOB</name>
<evidence type="ECO:0000313" key="9">
    <source>
        <dbReference type="Proteomes" id="UP001152888"/>
    </source>
</evidence>
<dbReference type="GO" id="GO:0000981">
    <property type="term" value="F:DNA-binding transcription factor activity, RNA polymerase II-specific"/>
    <property type="evidence" value="ECO:0007669"/>
    <property type="project" value="TreeGrafter"/>
</dbReference>
<dbReference type="PANTHER" id="PTHR24408">
    <property type="entry name" value="ZINC FINGER PROTEIN"/>
    <property type="match status" value="1"/>
</dbReference>
<dbReference type="Gene3D" id="3.30.160.60">
    <property type="entry name" value="Classic Zinc Finger"/>
    <property type="match status" value="7"/>
</dbReference>
<feature type="compositionally biased region" description="Basic and acidic residues" evidence="6">
    <location>
        <begin position="168"/>
        <end position="187"/>
    </location>
</feature>
<evidence type="ECO:0000256" key="1">
    <source>
        <dbReference type="ARBA" id="ARBA00022723"/>
    </source>
</evidence>
<accession>A0A9P0PQ94</accession>
<keyword evidence="3 5" id="KW-0863">Zinc-finger</keyword>
<dbReference type="PROSITE" id="PS00028">
    <property type="entry name" value="ZINC_FINGER_C2H2_1"/>
    <property type="match status" value="14"/>
</dbReference>
<protein>
    <recommendedName>
        <fullName evidence="7">C2H2-type domain-containing protein</fullName>
    </recommendedName>
</protein>
<dbReference type="SMART" id="SM00355">
    <property type="entry name" value="ZnF_C2H2"/>
    <property type="match status" value="22"/>
</dbReference>
<dbReference type="GO" id="GO:0005634">
    <property type="term" value="C:nucleus"/>
    <property type="evidence" value="ECO:0007669"/>
    <property type="project" value="TreeGrafter"/>
</dbReference>
<gene>
    <name evidence="8" type="ORF">ACAOBT_LOCUS22278</name>
</gene>
<dbReference type="Proteomes" id="UP001152888">
    <property type="component" value="Unassembled WGS sequence"/>
</dbReference>
<evidence type="ECO:0000256" key="2">
    <source>
        <dbReference type="ARBA" id="ARBA00022737"/>
    </source>
</evidence>
<dbReference type="PANTHER" id="PTHR24408:SF58">
    <property type="entry name" value="TRANSCRIPTION FACTOR (TFIIIA), PUTATIVE (AFU_ORTHOLOGUE AFUA_1G05150)-RELATED"/>
    <property type="match status" value="1"/>
</dbReference>
<keyword evidence="1" id="KW-0479">Metal-binding</keyword>
<sequence length="1589" mass="181714">MEQSREADVKNRKSICTINNKVLAPNKSMLNDISQNKEPETLNKALAKMEKTIEVDVESEGTKIKQPRKKTTINEDLEVSNKALNLSKSSGVKGLNETNFAGTEAHDTTDEIKLTEVLSSKIVVSKDETFHAKKEGTKLVEEGVTSQMAQDVHIDAEVQESQNNEEPNFEKNKTPEDRGLSRASGKADKDEISASILTCKTCTKTFSSEDSLKCHANATHAQYNCTHCQYMFFDEHSLQEHFSQKHKDIWTCALCKTNVDCEDDLLLHYRNSHAHIVNESKVWNCKKCNGFITNEKEIEKHLMSKHAFKDNTCPICDKGFLEENLVMDHFKEIHIATITKPSCAVCKLICANESHLVLHYLEKHKDRDQLESKGVVGKAPEIMAQSDPSSLEVVRLIQAKYEAELTPSNKNKKFECFICLMKLKRDVALVAHLRESHNLEVLPPKGEDKRWFLCPKCDNKYDTKELAQQHVRKEHADNFRCMSCLSYFAYQEHLKKHEESRCTFFHRDGISEEYSCRYCERIMPQKRLTAHLTRCLLNGRRCTYCLDFFDNENDLDTHMNIRHPDQMKKLQRRNERNAKRVFPCPMCKKKFTSQEAVITHAQPKHPAIQLGDGPFVPLESVVTTEYNYFKCLFCSHSRPKISSIVVHITKAHKNDAYKLSDCVTLKLYNQESGDSPNKSSSGSGKNIGASSNSPSKSLVIDNGTPPRPSVAAADSLSLKGAQSIEEDLSRHPEQENEIWDDETQEALQAVSESVLCPMCKKDCESKKDMLYHARRHHPAIRLGNCSPVPLKSLLVTEYVNEKLHLRCPFCPEFLRLLPDVVDHIRKEHRYQANQMSNCVTLGLYDPEAEVSLHEDDNRFQDCSSPGPSSSFQGPSLSSDSGEWCGFCFKSFENQELRRSHENMKHPEQMLQLKRKVIPSAEIPCPICKKAYKTKEGIFQHAKSNHPAIQLGNDPPVPLESVLLTVYKNEKALLKCPFCIKCFKVMSLVTQHINRSHKDKGPMSDCITLGLYEKVPGDVDDFFAAEPESGPTLCPICKRAFKSNQTLKIHALDKHPAVKLRSGSAVPLESSITTKSEAGKIYYECPFCILKYPKKDVVKGHILKQHEDQVFDCVSLGLYEEQSEEDYRVTTCPICGMNFNSEARLIDHAKTIHPAIRLEDGSVLPLEEAIDVEYIDRKIFYHCPFCNHRSRSRRLRDITTHIYSAHRDRKHQMLDCVSIGMFDEDHEMASHHSVRNVSDEDTARDPTFISYQQDFGHEISSDISNQASGKEYDDIEAPRSTSNLRAGVLTSVRGSGISRSGSPDVRRYQKYYDLGEPINREYRSDKVLTNFRGVSRLPDMREQNFGAERHYYGFEESRYRDVRYEEVLANVPGRSTSRSRSPDASEQHFGAERHYGEYYGPDATRIGDNRCKKFLASVRGRSVSRPRSSDTAGETFGVGRSYKENHLRYTKIGIRGDEPDFNQFETEDVASNWFSRPGPSTEVFDMARDYKQDERRFCDERRYFDSEEARIKTFNDGRERSLPQLMASRVSSADREEMFKCHVCGSVYLSYPAFDMHMKINHKREYVATGDAAIRDQRHPRKNRKWHGKR</sequence>
<feature type="domain" description="C2H2-type" evidence="7">
    <location>
        <begin position="1129"/>
        <end position="1157"/>
    </location>
</feature>
<keyword evidence="4" id="KW-0862">Zinc</keyword>
<feature type="compositionally biased region" description="Low complexity" evidence="6">
    <location>
        <begin position="672"/>
        <end position="693"/>
    </location>
</feature>
<feature type="domain" description="C2H2-type" evidence="7">
    <location>
        <begin position="1538"/>
        <end position="1566"/>
    </location>
</feature>
<feature type="region of interest" description="Disordered" evidence="6">
    <location>
        <begin position="671"/>
        <end position="716"/>
    </location>
</feature>
<keyword evidence="9" id="KW-1185">Reference proteome</keyword>
<feature type="domain" description="C2H2-type" evidence="7">
    <location>
        <begin position="582"/>
        <end position="614"/>
    </location>
</feature>
<dbReference type="PROSITE" id="PS50157">
    <property type="entry name" value="ZINC_FINGER_C2H2_2"/>
    <property type="match status" value="5"/>
</dbReference>
<proteinExistence type="predicted"/>
<reference evidence="8" key="1">
    <citation type="submission" date="2022-03" db="EMBL/GenBank/DDBJ databases">
        <authorList>
            <person name="Sayadi A."/>
        </authorList>
    </citation>
    <scope>NUCLEOTIDE SEQUENCE</scope>
</reference>
<comment type="caution">
    <text evidence="8">The sequence shown here is derived from an EMBL/GenBank/DDBJ whole genome shotgun (WGS) entry which is preliminary data.</text>
</comment>
<dbReference type="Pfam" id="PF12874">
    <property type="entry name" value="zf-met"/>
    <property type="match status" value="1"/>
</dbReference>
<keyword evidence="2" id="KW-0677">Repeat</keyword>
<feature type="domain" description="C2H2-type" evidence="7">
    <location>
        <begin position="197"/>
        <end position="221"/>
    </location>
</feature>
<evidence type="ECO:0000313" key="8">
    <source>
        <dbReference type="EMBL" id="CAH1994811.1"/>
    </source>
</evidence>
<evidence type="ECO:0000256" key="3">
    <source>
        <dbReference type="ARBA" id="ARBA00022771"/>
    </source>
</evidence>
<dbReference type="GO" id="GO:0008270">
    <property type="term" value="F:zinc ion binding"/>
    <property type="evidence" value="ECO:0007669"/>
    <property type="project" value="UniProtKB-KW"/>
</dbReference>
<evidence type="ECO:0000256" key="5">
    <source>
        <dbReference type="PROSITE-ProRule" id="PRU00042"/>
    </source>
</evidence>
<evidence type="ECO:0000259" key="7">
    <source>
        <dbReference type="PROSITE" id="PS50157"/>
    </source>
</evidence>
<dbReference type="EMBL" id="CAKOFQ010007208">
    <property type="protein sequence ID" value="CAH1994811.1"/>
    <property type="molecule type" value="Genomic_DNA"/>
</dbReference>